<sequence length="201" mass="22006">MIRNKVVLILKSEKNFFAYFLDEQKVLQLAEAVEKPNVYTASRDSDTLYNGVAFRRIEVPVSYANVEQHTSGIMKPKIDQSRVVEEEVVISPTRFGEISLVEQPQRQLRKASDHLEEVTGVGFAQSPPLSENAVAQMKEPVAVDAAAPPVIDDLSGIDGRSVITHMPDSLGSSVGSSEQSDDTIICRPEADDTDAVIRGAH</sequence>
<feature type="region of interest" description="Disordered" evidence="1">
    <location>
        <begin position="167"/>
        <end position="201"/>
    </location>
</feature>
<feature type="compositionally biased region" description="Low complexity" evidence="1">
    <location>
        <begin position="168"/>
        <end position="178"/>
    </location>
</feature>
<protein>
    <submittedName>
        <fullName evidence="2">Uncharacterized protein</fullName>
    </submittedName>
</protein>
<proteinExistence type="predicted"/>
<name>A0A1Y3EJG9_9BILA</name>
<organism evidence="2 3">
    <name type="scientific">Trichinella nativa</name>
    <dbReference type="NCBI Taxonomy" id="6335"/>
    <lineage>
        <taxon>Eukaryota</taxon>
        <taxon>Metazoa</taxon>
        <taxon>Ecdysozoa</taxon>
        <taxon>Nematoda</taxon>
        <taxon>Enoplea</taxon>
        <taxon>Dorylaimia</taxon>
        <taxon>Trichinellida</taxon>
        <taxon>Trichinellidae</taxon>
        <taxon>Trichinella</taxon>
    </lineage>
</organism>
<evidence type="ECO:0000313" key="2">
    <source>
        <dbReference type="EMBL" id="OUC43278.1"/>
    </source>
</evidence>
<evidence type="ECO:0000256" key="1">
    <source>
        <dbReference type="SAM" id="MobiDB-lite"/>
    </source>
</evidence>
<accession>A0A1Y3EJG9</accession>
<dbReference type="AlphaFoldDB" id="A0A1Y3EJG9"/>
<dbReference type="Proteomes" id="UP000243006">
    <property type="component" value="Unassembled WGS sequence"/>
</dbReference>
<dbReference type="EMBL" id="LVZM01015570">
    <property type="protein sequence ID" value="OUC43278.1"/>
    <property type="molecule type" value="Genomic_DNA"/>
</dbReference>
<evidence type="ECO:0000313" key="3">
    <source>
        <dbReference type="Proteomes" id="UP000243006"/>
    </source>
</evidence>
<comment type="caution">
    <text evidence="2">The sequence shown here is derived from an EMBL/GenBank/DDBJ whole genome shotgun (WGS) entry which is preliminary data.</text>
</comment>
<gene>
    <name evidence="2" type="ORF">D917_09855</name>
</gene>
<reference evidence="2 3" key="1">
    <citation type="submission" date="2015-04" db="EMBL/GenBank/DDBJ databases">
        <title>Draft genome of the roundworm Trichinella nativa.</title>
        <authorList>
            <person name="Mitreva M."/>
        </authorList>
    </citation>
    <scope>NUCLEOTIDE SEQUENCE [LARGE SCALE GENOMIC DNA]</scope>
    <source>
        <strain evidence="2 3">ISS45</strain>
    </source>
</reference>